<comment type="caution">
    <text evidence="3">The sequence shown here is derived from an EMBL/GenBank/DDBJ whole genome shotgun (WGS) entry which is preliminary data.</text>
</comment>
<reference evidence="3 4" key="1">
    <citation type="journal article" date="2019" name="Int. J. Syst. Evol. Microbiol.">
        <title>The Global Catalogue of Microorganisms (GCM) 10K type strain sequencing project: providing services to taxonomists for standard genome sequencing and annotation.</title>
        <authorList>
            <consortium name="The Broad Institute Genomics Platform"/>
            <consortium name="The Broad Institute Genome Sequencing Center for Infectious Disease"/>
            <person name="Wu L."/>
            <person name="Ma J."/>
        </authorList>
    </citation>
    <scope>NUCLEOTIDE SEQUENCE [LARGE SCALE GENOMIC DNA]</scope>
    <source>
        <strain evidence="3 4">DT72</strain>
    </source>
</reference>
<evidence type="ECO:0000259" key="2">
    <source>
        <dbReference type="Pfam" id="PF02347"/>
    </source>
</evidence>
<dbReference type="Pfam" id="PF02347">
    <property type="entry name" value="GDC-P"/>
    <property type="match status" value="1"/>
</dbReference>
<dbReference type="EMBL" id="JBHSZH010000005">
    <property type="protein sequence ID" value="MFC7079737.1"/>
    <property type="molecule type" value="Genomic_DNA"/>
</dbReference>
<dbReference type="PANTHER" id="PTHR42806:SF1">
    <property type="entry name" value="GLYCINE DEHYDROGENASE (DECARBOXYLATING)"/>
    <property type="match status" value="1"/>
</dbReference>
<name>A0ABD5WGK2_9EURY</name>
<keyword evidence="1 3" id="KW-0560">Oxidoreductase</keyword>
<feature type="domain" description="Glycine cleavage system P-protein N-terminal" evidence="2">
    <location>
        <begin position="14"/>
        <end position="432"/>
    </location>
</feature>
<protein>
    <submittedName>
        <fullName evidence="3">Aminomethyl-transferring glycine dehydrogenase subunit GcvPA</fullName>
        <ecNumber evidence="3">1.4.4.2</ecNumber>
    </submittedName>
</protein>
<dbReference type="InterPro" id="IPR015424">
    <property type="entry name" value="PyrdxlP-dep_Trfase"/>
</dbReference>
<evidence type="ECO:0000313" key="4">
    <source>
        <dbReference type="Proteomes" id="UP001596407"/>
    </source>
</evidence>
<dbReference type="PANTHER" id="PTHR42806">
    <property type="entry name" value="GLYCINE CLEAVAGE SYSTEM P-PROTEIN"/>
    <property type="match status" value="1"/>
</dbReference>
<keyword evidence="4" id="KW-1185">Reference proteome</keyword>
<dbReference type="GO" id="GO:0004375">
    <property type="term" value="F:glycine dehydrogenase (decarboxylating) activity"/>
    <property type="evidence" value="ECO:0007669"/>
    <property type="project" value="UniProtKB-EC"/>
</dbReference>
<dbReference type="SUPFAM" id="SSF53383">
    <property type="entry name" value="PLP-dependent transferases"/>
    <property type="match status" value="1"/>
</dbReference>
<dbReference type="AlphaFoldDB" id="A0ABD5WGK2"/>
<dbReference type="RefSeq" id="WP_382209213.1">
    <property type="nucleotide sequence ID" value="NZ_JBHSZH010000005.1"/>
</dbReference>
<sequence>MSGRHESGERGSPYAPHTADETAAMLEAVGADDVTELFDIPESVAFDGEFGIEARSEQAAERHVRGLLSRNDDLTEFLGRGHYEHYVPSLVDHLSLRSEFLTSYTQYQPEITQGFLQALFEYQSMLVELTGLGIVNASMYDHATALAEAALLAARVRSTDGDRVLVPDYLLAERRDVLENYTDGAGLSVETFATDDGNVDTDALAETIDDDAVMVYVENPTTRGTIEEHLAAVGDLADDHAALFCLGSDPVALSVLREPESVGADVVVGDAATLGLPTAYGMGLGLFACREDFVRQVPGRLVGASEDAADKRTYTLTLQTREQHIRRERATSNICTNQAWVALRTAIHAAYLGPDGLVDLANDCVRLAADLAQRLDDVTGLQAPVHDRHHFREFVAHTDQPAGAVASDLEAEGFAVHAVGEHEVQVCITDSNEHAADELVAAFEEVAR</sequence>
<gene>
    <name evidence="3" type="primary">gcvPA</name>
    <name evidence="3" type="ORF">ACFQJ6_05850</name>
</gene>
<organism evidence="3 4">
    <name type="scientific">Halorussus caseinilyticus</name>
    <dbReference type="NCBI Taxonomy" id="3034025"/>
    <lineage>
        <taxon>Archaea</taxon>
        <taxon>Methanobacteriati</taxon>
        <taxon>Methanobacteriota</taxon>
        <taxon>Stenosarchaea group</taxon>
        <taxon>Halobacteria</taxon>
        <taxon>Halobacteriales</taxon>
        <taxon>Haladaptataceae</taxon>
        <taxon>Halorussus</taxon>
    </lineage>
</organism>
<dbReference type="InterPro" id="IPR015421">
    <property type="entry name" value="PyrdxlP-dep_Trfase_major"/>
</dbReference>
<dbReference type="NCBIfam" id="NF001696">
    <property type="entry name" value="PRK00451.1"/>
    <property type="match status" value="1"/>
</dbReference>
<dbReference type="EC" id="1.4.4.2" evidence="3"/>
<dbReference type="InterPro" id="IPR049315">
    <property type="entry name" value="GDC-P_N"/>
</dbReference>
<proteinExistence type="predicted"/>
<dbReference type="InterPro" id="IPR015422">
    <property type="entry name" value="PyrdxlP-dep_Trfase_small"/>
</dbReference>
<evidence type="ECO:0000256" key="1">
    <source>
        <dbReference type="ARBA" id="ARBA00023002"/>
    </source>
</evidence>
<dbReference type="Gene3D" id="3.40.640.10">
    <property type="entry name" value="Type I PLP-dependent aspartate aminotransferase-like (Major domain)"/>
    <property type="match status" value="1"/>
</dbReference>
<dbReference type="Proteomes" id="UP001596407">
    <property type="component" value="Unassembled WGS sequence"/>
</dbReference>
<dbReference type="Gene3D" id="3.90.1150.10">
    <property type="entry name" value="Aspartate Aminotransferase, domain 1"/>
    <property type="match status" value="1"/>
</dbReference>
<evidence type="ECO:0000313" key="3">
    <source>
        <dbReference type="EMBL" id="MFC7079737.1"/>
    </source>
</evidence>
<dbReference type="InterPro" id="IPR023010">
    <property type="entry name" value="GcvPA"/>
</dbReference>
<accession>A0ABD5WGK2</accession>